<dbReference type="Proteomes" id="UP000636960">
    <property type="component" value="Unassembled WGS sequence"/>
</dbReference>
<reference evidence="1" key="1">
    <citation type="submission" date="2021-01" db="EMBL/GenBank/DDBJ databases">
        <title>Whole genome shotgun sequence of Actinoplanes rishiriensis NBRC 108556.</title>
        <authorList>
            <person name="Komaki H."/>
            <person name="Tamura T."/>
        </authorList>
    </citation>
    <scope>NUCLEOTIDE SEQUENCE</scope>
    <source>
        <strain evidence="1">NBRC 108556</strain>
    </source>
</reference>
<protein>
    <submittedName>
        <fullName evidence="1">Cholesterol esterase</fullName>
    </submittedName>
</protein>
<name>A0A919K105_9ACTN</name>
<dbReference type="EMBL" id="BOMV01000066">
    <property type="protein sequence ID" value="GIE98911.1"/>
    <property type="molecule type" value="Genomic_DNA"/>
</dbReference>
<gene>
    <name evidence="1" type="ORF">Ari01nite_63760</name>
</gene>
<accession>A0A919K105</accession>
<dbReference type="InterPro" id="IPR046198">
    <property type="entry name" value="DUF6230"/>
</dbReference>
<proteinExistence type="predicted"/>
<dbReference type="AlphaFoldDB" id="A0A919K105"/>
<dbReference type="Pfam" id="PF19741">
    <property type="entry name" value="DUF6230"/>
    <property type="match status" value="1"/>
</dbReference>
<keyword evidence="2" id="KW-1185">Reference proteome</keyword>
<evidence type="ECO:0000313" key="1">
    <source>
        <dbReference type="EMBL" id="GIE98911.1"/>
    </source>
</evidence>
<organism evidence="1 2">
    <name type="scientific">Paractinoplanes rishiriensis</name>
    <dbReference type="NCBI Taxonomy" id="1050105"/>
    <lineage>
        <taxon>Bacteria</taxon>
        <taxon>Bacillati</taxon>
        <taxon>Actinomycetota</taxon>
        <taxon>Actinomycetes</taxon>
        <taxon>Micromonosporales</taxon>
        <taxon>Micromonosporaceae</taxon>
        <taxon>Paractinoplanes</taxon>
    </lineage>
</organism>
<sequence>MFLTDKGSYEMSVTDDEVTTGPATGGVRWKRFGGMLALTGAVSAGLITLTANGVLAANFSISGMPFTVTATKLYGEGFEQFATIDNMIPNSPNEGDTGGQMVVIVSAIDTAELTKLCQSVSLGGMFLKITAGDAGTPVKAKTLIVDSDLISGNANFQRINVGQDASTLDKVTDPGTGEKIRGGEGVFAQQADIVEITDLRQNNYATTAARFTLPHLRMAFTDDGC</sequence>
<comment type="caution">
    <text evidence="1">The sequence shown here is derived from an EMBL/GenBank/DDBJ whole genome shotgun (WGS) entry which is preliminary data.</text>
</comment>
<evidence type="ECO:0000313" key="2">
    <source>
        <dbReference type="Proteomes" id="UP000636960"/>
    </source>
</evidence>